<dbReference type="SUPFAM" id="SSF52467">
    <property type="entry name" value="DHS-like NAD/FAD-binding domain"/>
    <property type="match status" value="1"/>
</dbReference>
<dbReference type="GO" id="GO:0009097">
    <property type="term" value="P:isoleucine biosynthetic process"/>
    <property type="evidence" value="ECO:0007669"/>
    <property type="project" value="TreeGrafter"/>
</dbReference>
<dbReference type="CDD" id="cd07035">
    <property type="entry name" value="TPP_PYR_POX_like"/>
    <property type="match status" value="1"/>
</dbReference>
<dbReference type="GO" id="GO:0016829">
    <property type="term" value="F:lyase activity"/>
    <property type="evidence" value="ECO:0007669"/>
    <property type="project" value="UniProtKB-KW"/>
</dbReference>
<dbReference type="InterPro" id="IPR029061">
    <property type="entry name" value="THDP-binding"/>
</dbReference>
<dbReference type="PROSITE" id="PS00187">
    <property type="entry name" value="TPP_ENZYMES"/>
    <property type="match status" value="1"/>
</dbReference>
<evidence type="ECO:0000256" key="7">
    <source>
        <dbReference type="SAM" id="MobiDB-lite"/>
    </source>
</evidence>
<gene>
    <name evidence="11" type="primary">bznB</name>
    <name evidence="11" type="ORF">CGGC5_v015543</name>
</gene>
<dbReference type="Pfam" id="PF02776">
    <property type="entry name" value="TPP_enzyme_N"/>
    <property type="match status" value="1"/>
</dbReference>
<feature type="domain" description="Thiamine pyrophosphate enzyme central" evidence="8">
    <location>
        <begin position="205"/>
        <end position="339"/>
    </location>
</feature>
<protein>
    <submittedName>
        <fullName evidence="11">Benzaldehyde lyase</fullName>
    </submittedName>
</protein>
<reference evidence="11 12" key="1">
    <citation type="submission" date="2012-08" db="EMBL/GenBank/DDBJ databases">
        <authorList>
            <person name="Gan P.H.P."/>
            <person name="Ikeda K."/>
            <person name="Irieda H."/>
            <person name="Narusaka M."/>
            <person name="O'Connell R.J."/>
            <person name="Narusaka Y."/>
            <person name="Takano Y."/>
            <person name="Kubo Y."/>
            <person name="Shirasu K."/>
        </authorList>
    </citation>
    <scope>NUCLEOTIDE SEQUENCE [LARGE SCALE GENOMIC DNA]</scope>
    <source>
        <strain evidence="11 12">Nara gc5</strain>
    </source>
</reference>
<keyword evidence="12" id="KW-1185">Reference proteome</keyword>
<feature type="region of interest" description="Disordered" evidence="7">
    <location>
        <begin position="540"/>
        <end position="564"/>
    </location>
</feature>
<reference evidence="11 12" key="2">
    <citation type="submission" date="2020-04" db="EMBL/GenBank/DDBJ databases">
        <title>Genome sequencing and assembly of multiple isolates from the Colletotrichum gloeosporioides species complex.</title>
        <authorList>
            <person name="Gan P."/>
            <person name="Shirasu K."/>
        </authorList>
    </citation>
    <scope>NUCLEOTIDE SEQUENCE [LARGE SCALE GENOMIC DNA]</scope>
    <source>
        <strain evidence="11 12">Nara gc5</strain>
    </source>
</reference>
<dbReference type="GO" id="GO:0005948">
    <property type="term" value="C:acetolactate synthase complex"/>
    <property type="evidence" value="ECO:0007669"/>
    <property type="project" value="TreeGrafter"/>
</dbReference>
<evidence type="ECO:0000256" key="1">
    <source>
        <dbReference type="ARBA" id="ARBA00001946"/>
    </source>
</evidence>
<dbReference type="InterPro" id="IPR012001">
    <property type="entry name" value="Thiamin_PyroP_enz_TPP-bd_dom"/>
</dbReference>
<dbReference type="OrthoDB" id="10006023at2759"/>
<dbReference type="InterPro" id="IPR045229">
    <property type="entry name" value="TPP_enz"/>
</dbReference>
<dbReference type="RefSeq" id="XP_031888462.1">
    <property type="nucleotide sequence ID" value="XM_032032051.1"/>
</dbReference>
<dbReference type="Gene3D" id="3.40.50.1220">
    <property type="entry name" value="TPP-binding domain"/>
    <property type="match status" value="1"/>
</dbReference>
<evidence type="ECO:0000313" key="12">
    <source>
        <dbReference type="Proteomes" id="UP000011096"/>
    </source>
</evidence>
<accession>A0A7J6IG63</accession>
<comment type="caution">
    <text evidence="11">The sequence shown here is derived from an EMBL/GenBank/DDBJ whole genome shotgun (WGS) entry which is preliminary data.</text>
</comment>
<dbReference type="InterPro" id="IPR029035">
    <property type="entry name" value="DHS-like_NAD/FAD-binding_dom"/>
</dbReference>
<dbReference type="Pfam" id="PF02775">
    <property type="entry name" value="TPP_enzyme_C"/>
    <property type="match status" value="1"/>
</dbReference>
<dbReference type="GO" id="GO:0050660">
    <property type="term" value="F:flavin adenine dinucleotide binding"/>
    <property type="evidence" value="ECO:0007669"/>
    <property type="project" value="TreeGrafter"/>
</dbReference>
<evidence type="ECO:0000259" key="10">
    <source>
        <dbReference type="Pfam" id="PF02776"/>
    </source>
</evidence>
<evidence type="ECO:0000256" key="5">
    <source>
        <dbReference type="ARBA" id="ARBA00023052"/>
    </source>
</evidence>
<dbReference type="EMBL" id="ANPB02000010">
    <property type="protein sequence ID" value="KAF4474971.1"/>
    <property type="molecule type" value="Genomic_DNA"/>
</dbReference>
<dbReference type="PANTHER" id="PTHR18968:SF166">
    <property type="entry name" value="2-HYDROXYACYL-COA LYASE 2"/>
    <property type="match status" value="1"/>
</dbReference>
<feature type="compositionally biased region" description="Basic and acidic residues" evidence="7">
    <location>
        <begin position="540"/>
        <end position="549"/>
    </location>
</feature>
<dbReference type="GeneID" id="43616103"/>
<dbReference type="GO" id="GO:0009099">
    <property type="term" value="P:L-valine biosynthetic process"/>
    <property type="evidence" value="ECO:0007669"/>
    <property type="project" value="TreeGrafter"/>
</dbReference>
<dbReference type="GO" id="GO:0003984">
    <property type="term" value="F:acetolactate synthase activity"/>
    <property type="evidence" value="ECO:0007669"/>
    <property type="project" value="TreeGrafter"/>
</dbReference>
<dbReference type="GO" id="GO:0000287">
    <property type="term" value="F:magnesium ion binding"/>
    <property type="evidence" value="ECO:0007669"/>
    <property type="project" value="InterPro"/>
</dbReference>
<comment type="cofactor">
    <cofactor evidence="1">
        <name>Mg(2+)</name>
        <dbReference type="ChEBI" id="CHEBI:18420"/>
    </cofactor>
</comment>
<feature type="region of interest" description="Disordered" evidence="7">
    <location>
        <begin position="614"/>
        <end position="633"/>
    </location>
</feature>
<dbReference type="GO" id="GO:0030976">
    <property type="term" value="F:thiamine pyrophosphate binding"/>
    <property type="evidence" value="ECO:0007669"/>
    <property type="project" value="InterPro"/>
</dbReference>
<sequence>MSFPLKQPKTRQTACGGDLLAQSLAHLGATTAFGLHGGHLDPFLVAAVEADIKLIDVRHETVAVQAAEGWAKVKGNNVPGVCFFTANSGFANAYPGLCTAFADRSPVVCVTSSAPPRDDYTNALQGFHDQVTLSKPVTKFCYQITEVSEIPRIVSLAWRATTSGAPGPVLVDIPIDVLSTPVESISSGGLLSGLSLNPAPHPEAIEKALGLWKNAKRPVIIVSTGAASAVENVTKLAEATNTPIFHSPKYSTSIKRSHSLFGGSATQLAVLRYLGGQVPDFVLLLGARTGFLMGGRSGGIIPNEGEASVVQVDLDGGEIGRSRTIDVGIVADVGQAADAMIAAASKSPFKAADDWVEKTMGLKSSAVASAPNEKEPVILLENNRLHPYHAVKKLFQSLPEDSIVCVDGGEAGGWALQCLNEARPRLSMVTTGYLGCLGNGWGYSLGAAVAFPDSLVVNLQGDGSAGFHIGELDTYAKYDLNVLTVIVNNAVWGMSLAGQEIIYGDKTPQRPCIAMNPKVKYEVVAQGFGCLSAVVDVHRDDSSESDGSKTLESLKQTVGSLSSSKSPGLLNLNVSDVPYQATTKAMVGQSDDPNIIVIPYYDNVPKPYYKAGTPKTANGKADDSFVEGHGTIG</sequence>
<dbReference type="SUPFAM" id="SSF52518">
    <property type="entry name" value="Thiamin diphosphate-binding fold (THDP-binding)"/>
    <property type="match status" value="2"/>
</dbReference>
<organism evidence="11 12">
    <name type="scientific">Colletotrichum fructicola (strain Nara gc5)</name>
    <name type="common">Anthracnose fungus</name>
    <name type="synonym">Colletotrichum gloeosporioides (strain Nara gc5)</name>
    <dbReference type="NCBI Taxonomy" id="1213859"/>
    <lineage>
        <taxon>Eukaryota</taxon>
        <taxon>Fungi</taxon>
        <taxon>Dikarya</taxon>
        <taxon>Ascomycota</taxon>
        <taxon>Pezizomycotina</taxon>
        <taxon>Sordariomycetes</taxon>
        <taxon>Hypocreomycetidae</taxon>
        <taxon>Glomerellales</taxon>
        <taxon>Glomerellaceae</taxon>
        <taxon>Colletotrichum</taxon>
        <taxon>Colletotrichum gloeosporioides species complex</taxon>
    </lineage>
</organism>
<evidence type="ECO:0000259" key="9">
    <source>
        <dbReference type="Pfam" id="PF02775"/>
    </source>
</evidence>
<dbReference type="AlphaFoldDB" id="A0A7J6IG63"/>
<dbReference type="Gene3D" id="3.40.50.970">
    <property type="match status" value="2"/>
</dbReference>
<keyword evidence="5 6" id="KW-0786">Thiamine pyrophosphate</keyword>
<dbReference type="InParanoid" id="A0A7J6IG63"/>
<dbReference type="Pfam" id="PF00205">
    <property type="entry name" value="TPP_enzyme_M"/>
    <property type="match status" value="1"/>
</dbReference>
<keyword evidence="4" id="KW-0479">Metal-binding</keyword>
<comment type="similarity">
    <text evidence="3 6">Belongs to the TPP enzyme family.</text>
</comment>
<feature type="domain" description="Thiamine pyrophosphate enzyme N-terminal TPP-binding" evidence="10">
    <location>
        <begin position="16"/>
        <end position="132"/>
    </location>
</feature>
<comment type="cofactor">
    <cofactor evidence="2">
        <name>thiamine diphosphate</name>
        <dbReference type="ChEBI" id="CHEBI:58937"/>
    </cofactor>
</comment>
<evidence type="ECO:0000259" key="8">
    <source>
        <dbReference type="Pfam" id="PF00205"/>
    </source>
</evidence>
<keyword evidence="11" id="KW-0456">Lyase</keyword>
<evidence type="ECO:0000256" key="4">
    <source>
        <dbReference type="ARBA" id="ARBA00022723"/>
    </source>
</evidence>
<evidence type="ECO:0000256" key="3">
    <source>
        <dbReference type="ARBA" id="ARBA00007812"/>
    </source>
</evidence>
<feature type="domain" description="Thiamine pyrophosphate enzyme TPP-binding" evidence="9">
    <location>
        <begin position="407"/>
        <end position="540"/>
    </location>
</feature>
<proteinExistence type="inferred from homology"/>
<evidence type="ECO:0000313" key="11">
    <source>
        <dbReference type="EMBL" id="KAF4474971.1"/>
    </source>
</evidence>
<name>A0A7J6IG63_COLFN</name>
<dbReference type="InterPro" id="IPR012000">
    <property type="entry name" value="Thiamin_PyroP_enz_cen_dom"/>
</dbReference>
<dbReference type="InterPro" id="IPR011766">
    <property type="entry name" value="TPP_enzyme_TPP-bd"/>
</dbReference>
<evidence type="ECO:0000256" key="6">
    <source>
        <dbReference type="RuleBase" id="RU362132"/>
    </source>
</evidence>
<evidence type="ECO:0000256" key="2">
    <source>
        <dbReference type="ARBA" id="ARBA00001964"/>
    </source>
</evidence>
<dbReference type="PANTHER" id="PTHR18968">
    <property type="entry name" value="THIAMINE PYROPHOSPHATE ENZYMES"/>
    <property type="match status" value="1"/>
</dbReference>
<dbReference type="Proteomes" id="UP000011096">
    <property type="component" value="Unassembled WGS sequence"/>
</dbReference>
<dbReference type="InterPro" id="IPR000399">
    <property type="entry name" value="TPP-bd_CS"/>
</dbReference>